<dbReference type="Pfam" id="PF03184">
    <property type="entry name" value="DDE_1"/>
    <property type="match status" value="1"/>
</dbReference>
<dbReference type="InterPro" id="IPR004875">
    <property type="entry name" value="DDE_SF_endonuclease_dom"/>
</dbReference>
<dbReference type="SMART" id="SM00674">
    <property type="entry name" value="CENPB"/>
    <property type="match status" value="1"/>
</dbReference>
<proteinExistence type="predicted"/>
<dbReference type="SUPFAM" id="SSF55920">
    <property type="entry name" value="Creatinase/aminopeptidase"/>
    <property type="match status" value="1"/>
</dbReference>
<feature type="transmembrane region" description="Helical" evidence="2">
    <location>
        <begin position="100"/>
        <end position="120"/>
    </location>
</feature>
<evidence type="ECO:0000313" key="6">
    <source>
        <dbReference type="Proteomes" id="UP001165083"/>
    </source>
</evidence>
<feature type="transmembrane region" description="Helical" evidence="2">
    <location>
        <begin position="36"/>
        <end position="54"/>
    </location>
</feature>
<gene>
    <name evidence="5" type="ORF">Plil01_000312300</name>
</gene>
<keyword evidence="2" id="KW-1133">Transmembrane helix</keyword>
<name>A0A9W6WH18_9STRA</name>
<feature type="transmembrane region" description="Helical" evidence="2">
    <location>
        <begin position="456"/>
        <end position="477"/>
    </location>
</feature>
<dbReference type="InterPro" id="IPR009057">
    <property type="entry name" value="Homeodomain-like_sf"/>
</dbReference>
<dbReference type="PANTHER" id="PTHR19303:SF73">
    <property type="entry name" value="PROTEIN PDC2"/>
    <property type="match status" value="1"/>
</dbReference>
<dbReference type="CDD" id="cd01066">
    <property type="entry name" value="APP_MetAP"/>
    <property type="match status" value="1"/>
</dbReference>
<dbReference type="PANTHER" id="PTHR19303">
    <property type="entry name" value="TRANSPOSON"/>
    <property type="match status" value="1"/>
</dbReference>
<evidence type="ECO:0000313" key="5">
    <source>
        <dbReference type="EMBL" id="GMF12522.1"/>
    </source>
</evidence>
<dbReference type="InterPro" id="IPR036005">
    <property type="entry name" value="Creatinase/aminopeptidase-like"/>
</dbReference>
<keyword evidence="1" id="KW-0238">DNA-binding</keyword>
<dbReference type="EMBL" id="BSXW01000123">
    <property type="protein sequence ID" value="GMF12522.1"/>
    <property type="molecule type" value="Genomic_DNA"/>
</dbReference>
<feature type="domain" description="HTH CENPB-type" evidence="4">
    <location>
        <begin position="511"/>
        <end position="583"/>
    </location>
</feature>
<dbReference type="InterPro" id="IPR050863">
    <property type="entry name" value="CenT-Element_Derived"/>
</dbReference>
<feature type="transmembrane region" description="Helical" evidence="2">
    <location>
        <begin position="412"/>
        <end position="435"/>
    </location>
</feature>
<dbReference type="InterPro" id="IPR006600">
    <property type="entry name" value="HTH_CenpB_DNA-bd_dom"/>
</dbReference>
<dbReference type="Gene3D" id="3.90.230.10">
    <property type="entry name" value="Creatinase/methionine aminopeptidase superfamily"/>
    <property type="match status" value="1"/>
</dbReference>
<evidence type="ECO:0000256" key="2">
    <source>
        <dbReference type="SAM" id="Phobius"/>
    </source>
</evidence>
<dbReference type="SUPFAM" id="SSF46689">
    <property type="entry name" value="Homeodomain-like"/>
    <property type="match status" value="1"/>
</dbReference>
<dbReference type="PROSITE" id="PS51253">
    <property type="entry name" value="HTH_CENPB"/>
    <property type="match status" value="1"/>
</dbReference>
<feature type="transmembrane region" description="Helical" evidence="2">
    <location>
        <begin position="373"/>
        <end position="392"/>
    </location>
</feature>
<evidence type="ECO:0000256" key="1">
    <source>
        <dbReference type="ARBA" id="ARBA00023125"/>
    </source>
</evidence>
<keyword evidence="2" id="KW-0812">Transmembrane</keyword>
<feature type="transmembrane region" description="Helical" evidence="2">
    <location>
        <begin position="74"/>
        <end position="94"/>
    </location>
</feature>
<sequence>MRALLVSIAVPVFTATLVVCQESVPLQDPEEGWGSNYGFWIRVGLLGTVMAYAFESETRYYFSIPELSSIQVVVYCSAVGASSIACGMIAAELLVFPVPFFIFSISSVIVLCIAGFYLLVAGARVVRQIVSQGHQIRQLRTAGALQAATGVVYPAYQAFFSKTSNSRYELPVLLLMPLVKRIMKAAFLTVAVQDEDLVPEQVIFVVDFFNALYLVTFMQIFSPAATACVMAFDILHTMMELHELHKKTASILAHFHEYFVIATQADHSNLLAVLKSVCCDSKVIQSQTVVNFRVRSTLLHHLSPDGSTLLHKCEMCLHTTSRIPINNEAQPHMTVPHQFAPKNTSHARELASSILHEALQVFFTSECLILAEYVEIIIPVLYGTFLLLLVRLPSAEYHTEMIGVTQENVGSMVLIMYIYATLELISFVLLGIVAWRNCRIKVLHQLAFVLETQTSLVLSKLMLWILFTLTYRLAAWAQEALALPRKPSQAMISKLLKRKPDLESMTSEELSSKSRRTVRFPHLDTALARWVSYCEDTGVPVTGEAIRAKAVRFAEILQIDCPLTFSNGWLYKFNERHGFGGLKAHKDNKSTVEAVMMDLQRKLQGFELPNIFIMDETGLYYTMFPDRTGKRMTKRLTIALSCNADGSEKLPPLFIGKAEKPRGFTSTTAAELKYTYNSNTLMTREIFTNWIKEVDAKFQQQQRRCVLLVDNAAVHAGFNAEELRNLEVVFLPAGTSSKLQPLASGIVTAFKRRYRRRQIQHALDQLDADADMSTAAKFDSVGVRQALSWCIECWDAVPSWLISNCWVNTGMLNIARDEFAHDYRGEEHAISEELAVMLSWLHAEDPMSMEDLLNLPEEGIIMDEPTDEDFCSPVESTRLPIPQAKLRAPSNEHGLSVEELKERLRWIAKLLIYAEENNIPADSISGMRELGHDAVVLSLSANFAWLTSGARSYVFMATEGGVGSIYVDDARVAVLTTEIEGHRLVNEEMRGLEEEIMLVQDPWHAQRSAVDMASDLAKSDKVVVDASDTILAGRLAALRSTLTTYEMEVFRTLGKDCGEIIGEVARAVRPTMTEWEIASELAAKMWARGITPVVMLVAADERVDNIRHPLPTKKRVKNKAMLVICGQRAGLIASTTRLVYITTTPNGSVPADLLRRHEAATYVDAVLMANTRTAGVKAGDMLKIAQGAYAEKGFNGEWKFHHQGGCAAYKSREWVANPTVSRVTGLNQAYAWNPSIAGTKSEDTVLCYANELGTPVVEVITSSPGWPVLEHTIGDVAIARPKILHIRY</sequence>
<dbReference type="Gene3D" id="1.10.10.60">
    <property type="entry name" value="Homeodomain-like"/>
    <property type="match status" value="1"/>
</dbReference>
<evidence type="ECO:0000256" key="3">
    <source>
        <dbReference type="SAM" id="SignalP"/>
    </source>
</evidence>
<keyword evidence="3" id="KW-0732">Signal</keyword>
<organism evidence="5 6">
    <name type="scientific">Phytophthora lilii</name>
    <dbReference type="NCBI Taxonomy" id="2077276"/>
    <lineage>
        <taxon>Eukaryota</taxon>
        <taxon>Sar</taxon>
        <taxon>Stramenopiles</taxon>
        <taxon>Oomycota</taxon>
        <taxon>Peronosporomycetes</taxon>
        <taxon>Peronosporales</taxon>
        <taxon>Peronosporaceae</taxon>
        <taxon>Phytophthora</taxon>
    </lineage>
</organism>
<feature type="chain" id="PRO_5040818283" evidence="3">
    <location>
        <begin position="21"/>
        <end position="1288"/>
    </location>
</feature>
<dbReference type="GO" id="GO:0003677">
    <property type="term" value="F:DNA binding"/>
    <property type="evidence" value="ECO:0007669"/>
    <property type="project" value="UniProtKB-KW"/>
</dbReference>
<comment type="caution">
    <text evidence="5">The sequence shown here is derived from an EMBL/GenBank/DDBJ whole genome shotgun (WGS) entry which is preliminary data.</text>
</comment>
<accession>A0A9W6WH18</accession>
<keyword evidence="2" id="KW-0472">Membrane</keyword>
<dbReference type="GO" id="GO:0005634">
    <property type="term" value="C:nucleus"/>
    <property type="evidence" value="ECO:0007669"/>
    <property type="project" value="TreeGrafter"/>
</dbReference>
<dbReference type="Pfam" id="PF03221">
    <property type="entry name" value="HTH_Tnp_Tc5"/>
    <property type="match status" value="1"/>
</dbReference>
<reference evidence="5" key="1">
    <citation type="submission" date="2023-04" db="EMBL/GenBank/DDBJ databases">
        <title>Phytophthora lilii NBRC 32176.</title>
        <authorList>
            <person name="Ichikawa N."/>
            <person name="Sato H."/>
            <person name="Tonouchi N."/>
        </authorList>
    </citation>
    <scope>NUCLEOTIDE SEQUENCE</scope>
    <source>
        <strain evidence="5">NBRC 32176</strain>
    </source>
</reference>
<dbReference type="Proteomes" id="UP001165083">
    <property type="component" value="Unassembled WGS sequence"/>
</dbReference>
<keyword evidence="6" id="KW-1185">Reference proteome</keyword>
<feature type="signal peptide" evidence="3">
    <location>
        <begin position="1"/>
        <end position="20"/>
    </location>
</feature>
<dbReference type="OrthoDB" id="117248at2759"/>
<protein>
    <submittedName>
        <fullName evidence="5">Unnamed protein product</fullName>
    </submittedName>
</protein>
<evidence type="ECO:0000259" key="4">
    <source>
        <dbReference type="PROSITE" id="PS51253"/>
    </source>
</evidence>